<feature type="transmembrane region" description="Helical" evidence="1">
    <location>
        <begin position="240"/>
        <end position="262"/>
    </location>
</feature>
<feature type="transmembrane region" description="Helical" evidence="1">
    <location>
        <begin position="274"/>
        <end position="290"/>
    </location>
</feature>
<keyword evidence="3" id="KW-1185">Reference proteome</keyword>
<evidence type="ECO:0000313" key="3">
    <source>
        <dbReference type="Proteomes" id="UP000763641"/>
    </source>
</evidence>
<feature type="transmembrane region" description="Helical" evidence="1">
    <location>
        <begin position="190"/>
        <end position="214"/>
    </location>
</feature>
<dbReference type="Proteomes" id="UP000763641">
    <property type="component" value="Unassembled WGS sequence"/>
</dbReference>
<proteinExistence type="predicted"/>
<name>A0ABS2D9B6_9SPHN</name>
<protein>
    <recommendedName>
        <fullName evidence="4">Glycosyltransferase RgtA/B/C/D-like domain-containing protein</fullName>
    </recommendedName>
</protein>
<feature type="transmembrane region" description="Helical" evidence="1">
    <location>
        <begin position="98"/>
        <end position="116"/>
    </location>
</feature>
<feature type="transmembrane region" description="Helical" evidence="1">
    <location>
        <begin position="321"/>
        <end position="338"/>
    </location>
</feature>
<dbReference type="RefSeq" id="WP_204199629.1">
    <property type="nucleotide sequence ID" value="NZ_JAFEMC010000004.1"/>
</dbReference>
<comment type="caution">
    <text evidence="2">The sequence shown here is derived from an EMBL/GenBank/DDBJ whole genome shotgun (WGS) entry which is preliminary data.</text>
</comment>
<feature type="transmembrane region" description="Helical" evidence="1">
    <location>
        <begin position="151"/>
        <end position="178"/>
    </location>
</feature>
<dbReference type="EMBL" id="JAFEMC010000004">
    <property type="protein sequence ID" value="MBM6577524.1"/>
    <property type="molecule type" value="Genomic_DNA"/>
</dbReference>
<keyword evidence="1" id="KW-1133">Transmembrane helix</keyword>
<evidence type="ECO:0008006" key="4">
    <source>
        <dbReference type="Google" id="ProtNLM"/>
    </source>
</evidence>
<organism evidence="2 3">
    <name type="scientific">Sphingomonas longa</name>
    <dbReference type="NCBI Taxonomy" id="2778730"/>
    <lineage>
        <taxon>Bacteria</taxon>
        <taxon>Pseudomonadati</taxon>
        <taxon>Pseudomonadota</taxon>
        <taxon>Alphaproteobacteria</taxon>
        <taxon>Sphingomonadales</taxon>
        <taxon>Sphingomonadaceae</taxon>
        <taxon>Sphingomonas</taxon>
    </lineage>
</organism>
<accession>A0ABS2D9B6</accession>
<gene>
    <name evidence="2" type="ORF">ILT43_14170</name>
</gene>
<reference evidence="2 3" key="1">
    <citation type="submission" date="2020-12" db="EMBL/GenBank/DDBJ databases">
        <title>Sphingomonas sp.</title>
        <authorList>
            <person name="Kim M.K."/>
        </authorList>
    </citation>
    <scope>NUCLEOTIDE SEQUENCE [LARGE SCALE GENOMIC DNA]</scope>
    <source>
        <strain evidence="2 3">BT552</strain>
    </source>
</reference>
<sequence>MPRLLVIVLAALLTRALTLGNPILYSDEEFYFAAARAIGNGAVPFVDIWDRKPVGLFALYLLPAALAWPWGIWLYQAMALASAAATAWLIARLADRAGWVRGGTAAGVAYLAWLTVAGGQGGQSPVFYNLFVAAAAWFATRPEARARDATAAMLLVGIAIQIKYTAGVEGVWIGLWLMHRCQCERGAWSAVARGALLVGIALIPTLAVALYYIAIREWPAFFYANGLSILGRRPDAFGELAGNLAICATILGPLLAMAVLRGPVEGGDVLVRRFLKGWLTAALIAFGLVAPWFDHYTLPVMVPAAALAAGFLARPDRRRRGYGLVALVVVIGQVALVVDRVRRGTPAQFAALVRAVGGGPGCLYVYSSTAMLYPATGRCSLSRYVFPSHLTRLREQSAIGVDQATELRRVLAAGPAVVVVGPPYKGERADIRALATRLIARDYRLTARVTLGRKSVAVYRRDPPGLEEAVARFD</sequence>
<evidence type="ECO:0000313" key="2">
    <source>
        <dbReference type="EMBL" id="MBM6577524.1"/>
    </source>
</evidence>
<keyword evidence="1" id="KW-0812">Transmembrane</keyword>
<evidence type="ECO:0000256" key="1">
    <source>
        <dbReference type="SAM" id="Phobius"/>
    </source>
</evidence>
<keyword evidence="1" id="KW-0472">Membrane</keyword>